<comment type="caution">
    <text evidence="2">The sequence shown here is derived from an EMBL/GenBank/DDBJ whole genome shotgun (WGS) entry which is preliminary data.</text>
</comment>
<gene>
    <name evidence="2" type="ORF">IFO67_15395</name>
</gene>
<dbReference type="RefSeq" id="WP_187719044.1">
    <property type="nucleotide sequence ID" value="NZ_JACTAH010000002.1"/>
</dbReference>
<keyword evidence="1" id="KW-0732">Signal</keyword>
<proteinExistence type="predicted"/>
<dbReference type="Pfam" id="PF04392">
    <property type="entry name" value="ABC_sub_bind"/>
    <property type="match status" value="1"/>
</dbReference>
<dbReference type="EMBL" id="JACYTO010000002">
    <property type="protein sequence ID" value="MBD8504279.1"/>
    <property type="molecule type" value="Genomic_DNA"/>
</dbReference>
<feature type="signal peptide" evidence="1">
    <location>
        <begin position="1"/>
        <end position="26"/>
    </location>
</feature>
<evidence type="ECO:0000313" key="2">
    <source>
        <dbReference type="EMBL" id="MBD8504279.1"/>
    </source>
</evidence>
<protein>
    <recommendedName>
        <fullName evidence="4">ABC transporter substrate-binding protein</fullName>
    </recommendedName>
</protein>
<sequence length="306" mass="31746">MPRPFTFLVRLLVLVLALCAGGTARAGAPVLLVLGDEGGAHAATAEAIRRALPPGTAVDQTNWQALGGETLRSRRVVVSIGGRAAQAVAEAAPSAAVLHTLLTRAGFARLPPAPDEGAASAIFLDQPASRQVALIRLALPEARRLALLSGPSSAELIDELAAAARQQGFEPARATVSADRDLFLALQQVFTEPAVLVATPDPAVFNSYTVQNVLLTAYRHRSPVVGFSPAYARAGALLALYSTPEQIGSQAAEAVTAVLGGGRLPPPAPPRSFEVGVNMNVARSLGILLSDGETLARKLLRQEGGR</sequence>
<dbReference type="Gene3D" id="3.40.50.2300">
    <property type="match status" value="2"/>
</dbReference>
<evidence type="ECO:0000256" key="1">
    <source>
        <dbReference type="SAM" id="SignalP"/>
    </source>
</evidence>
<reference evidence="3" key="1">
    <citation type="submission" date="2023-07" db="EMBL/GenBank/DDBJ databases">
        <title>Thauera sp. CAU 1555 isolated from sand of Yaerae Beach.</title>
        <authorList>
            <person name="Kim W."/>
        </authorList>
    </citation>
    <scope>NUCLEOTIDE SEQUENCE [LARGE SCALE GENOMIC DNA]</scope>
    <source>
        <strain evidence="3">CAU 1555</strain>
    </source>
</reference>
<dbReference type="PANTHER" id="PTHR35271:SF1">
    <property type="entry name" value="ABC TRANSPORTER, SUBSTRATE-BINDING LIPOPROTEIN"/>
    <property type="match status" value="1"/>
</dbReference>
<accession>A0ABR9BD53</accession>
<organism evidence="2 3">
    <name type="scientific">Thauera sedimentorum</name>
    <dbReference type="NCBI Taxonomy" id="2767595"/>
    <lineage>
        <taxon>Bacteria</taxon>
        <taxon>Pseudomonadati</taxon>
        <taxon>Pseudomonadota</taxon>
        <taxon>Betaproteobacteria</taxon>
        <taxon>Rhodocyclales</taxon>
        <taxon>Zoogloeaceae</taxon>
        <taxon>Thauera</taxon>
    </lineage>
</organism>
<evidence type="ECO:0000313" key="3">
    <source>
        <dbReference type="Proteomes" id="UP000603602"/>
    </source>
</evidence>
<feature type="chain" id="PRO_5046344744" description="ABC transporter substrate-binding protein" evidence="1">
    <location>
        <begin position="27"/>
        <end position="306"/>
    </location>
</feature>
<keyword evidence="3" id="KW-1185">Reference proteome</keyword>
<dbReference type="Proteomes" id="UP000603602">
    <property type="component" value="Unassembled WGS sequence"/>
</dbReference>
<evidence type="ECO:0008006" key="4">
    <source>
        <dbReference type="Google" id="ProtNLM"/>
    </source>
</evidence>
<name>A0ABR9BD53_9RHOO</name>
<dbReference type="PANTHER" id="PTHR35271">
    <property type="entry name" value="ABC TRANSPORTER, SUBSTRATE-BINDING LIPOPROTEIN-RELATED"/>
    <property type="match status" value="1"/>
</dbReference>
<dbReference type="InterPro" id="IPR007487">
    <property type="entry name" value="ABC_transpt-TYRBP-like"/>
</dbReference>